<keyword evidence="2" id="KW-0812">Transmembrane</keyword>
<comment type="caution">
    <text evidence="3">The sequence shown here is derived from an EMBL/GenBank/DDBJ whole genome shotgun (WGS) entry which is preliminary data.</text>
</comment>
<feature type="region of interest" description="Disordered" evidence="1">
    <location>
        <begin position="1"/>
        <end position="20"/>
    </location>
</feature>
<organism evidence="3 4">
    <name type="scientific">Desertihabitans brevis</name>
    <dbReference type="NCBI Taxonomy" id="2268447"/>
    <lineage>
        <taxon>Bacteria</taxon>
        <taxon>Bacillati</taxon>
        <taxon>Actinomycetota</taxon>
        <taxon>Actinomycetes</taxon>
        <taxon>Propionibacteriales</taxon>
        <taxon>Propionibacteriaceae</taxon>
        <taxon>Desertihabitans</taxon>
    </lineage>
</organism>
<keyword evidence="2" id="KW-1133">Transmembrane helix</keyword>
<keyword evidence="4" id="KW-1185">Reference proteome</keyword>
<sequence>MPGPPERRAPDVASLERGQHQLRARRSPRWIAAGVLAICLGGIGAVLLYNGAVTSEQVLRVNSAVARGEVVEAGDLGPVTVGSLPGVSTVPAEQLDELVGQHALVDLPAGSLVPAGGVGAPAVAEGTVRMGLSLAPGRLPSQTLTPGDRVLLVPVPGPDDSSSDLGSAVPAVLDSAPETAPDGVASLVDVTVDSAASERVARLAATDRLVLVRAG</sequence>
<keyword evidence="3" id="KW-0282">Flagellum</keyword>
<keyword evidence="3" id="KW-0966">Cell projection</keyword>
<evidence type="ECO:0000313" key="3">
    <source>
        <dbReference type="EMBL" id="RCK70444.1"/>
    </source>
</evidence>
<dbReference type="AlphaFoldDB" id="A0A367YX50"/>
<keyword evidence="3" id="KW-0969">Cilium</keyword>
<reference evidence="3 4" key="1">
    <citation type="submission" date="2018-07" db="EMBL/GenBank/DDBJ databases">
        <title>Desertimonas flava gen. nov. sp. nov.</title>
        <authorList>
            <person name="Liu S."/>
        </authorList>
    </citation>
    <scope>NUCLEOTIDE SEQUENCE [LARGE SCALE GENOMIC DNA]</scope>
    <source>
        <strain evidence="3 4">16Sb5-5</strain>
    </source>
</reference>
<accession>A0A367YX50</accession>
<feature type="compositionally biased region" description="Basic and acidic residues" evidence="1">
    <location>
        <begin position="1"/>
        <end position="10"/>
    </location>
</feature>
<evidence type="ECO:0000256" key="1">
    <source>
        <dbReference type="SAM" id="MobiDB-lite"/>
    </source>
</evidence>
<proteinExistence type="predicted"/>
<dbReference type="RefSeq" id="WP_114125987.1">
    <property type="nucleotide sequence ID" value="NZ_QOUI01000003.1"/>
</dbReference>
<protein>
    <submittedName>
        <fullName evidence="3">Flagellar biosynthesis protein FlgA</fullName>
    </submittedName>
</protein>
<dbReference type="Proteomes" id="UP000252770">
    <property type="component" value="Unassembled WGS sequence"/>
</dbReference>
<feature type="transmembrane region" description="Helical" evidence="2">
    <location>
        <begin position="30"/>
        <end position="49"/>
    </location>
</feature>
<evidence type="ECO:0000256" key="2">
    <source>
        <dbReference type="SAM" id="Phobius"/>
    </source>
</evidence>
<dbReference type="EMBL" id="QOUI01000003">
    <property type="protein sequence ID" value="RCK70444.1"/>
    <property type="molecule type" value="Genomic_DNA"/>
</dbReference>
<name>A0A367YX50_9ACTN</name>
<evidence type="ECO:0000313" key="4">
    <source>
        <dbReference type="Proteomes" id="UP000252770"/>
    </source>
</evidence>
<gene>
    <name evidence="3" type="ORF">DT076_07325</name>
</gene>
<keyword evidence="2" id="KW-0472">Membrane</keyword>